<proteinExistence type="predicted"/>
<accession>A0A2I1BVW1</accession>
<dbReference type="RefSeq" id="XP_024678036.1">
    <property type="nucleotide sequence ID" value="XM_024832394.1"/>
</dbReference>
<dbReference type="EMBL" id="MSZS01000010">
    <property type="protein sequence ID" value="PKX89441.1"/>
    <property type="molecule type" value="Genomic_DNA"/>
</dbReference>
<protein>
    <submittedName>
        <fullName evidence="1">Uncharacterized protein</fullName>
    </submittedName>
</protein>
<evidence type="ECO:0000313" key="2">
    <source>
        <dbReference type="Proteomes" id="UP000234474"/>
    </source>
</evidence>
<evidence type="ECO:0000313" key="1">
    <source>
        <dbReference type="EMBL" id="PKX89441.1"/>
    </source>
</evidence>
<comment type="caution">
    <text evidence="1">The sequence shown here is derived from an EMBL/GenBank/DDBJ whole genome shotgun (WGS) entry which is preliminary data.</text>
</comment>
<dbReference type="VEuPathDB" id="FungiDB:P174DRAFT_58603"/>
<keyword evidence="2" id="KW-1185">Reference proteome</keyword>
<organism evidence="1 2">
    <name type="scientific">Aspergillus novofumigatus (strain IBT 16806)</name>
    <dbReference type="NCBI Taxonomy" id="1392255"/>
    <lineage>
        <taxon>Eukaryota</taxon>
        <taxon>Fungi</taxon>
        <taxon>Dikarya</taxon>
        <taxon>Ascomycota</taxon>
        <taxon>Pezizomycotina</taxon>
        <taxon>Eurotiomycetes</taxon>
        <taxon>Eurotiomycetidae</taxon>
        <taxon>Eurotiales</taxon>
        <taxon>Aspergillaceae</taxon>
        <taxon>Aspergillus</taxon>
        <taxon>Aspergillus subgen. Fumigati</taxon>
    </lineage>
</organism>
<dbReference type="AlphaFoldDB" id="A0A2I1BVW1"/>
<gene>
    <name evidence="1" type="ORF">P174DRAFT_58603</name>
</gene>
<name>A0A2I1BVW1_ASPN1</name>
<sequence>MSLRYGMTDWEESAFNWALSLVIRGIGRMEEGARVLFICASNPLLLSISRGAPITTWDATIPRTTKQGSRRINIADMVLCKSNGLLRGKCSKFLSPDTGFVTKKKQSARTSQISPFSQSQTNSAFSNGRCGQQQIHSWREWVISLVKKMILSSTDRPRVSDVYSADVQSH</sequence>
<reference evidence="2" key="1">
    <citation type="journal article" date="2018" name="Proc. Natl. Acad. Sci. U.S.A.">
        <title>Linking secondary metabolites to gene clusters through genome sequencing of six diverse Aspergillus species.</title>
        <authorList>
            <person name="Kaerboelling I."/>
            <person name="Vesth T.C."/>
            <person name="Frisvad J.C."/>
            <person name="Nybo J.L."/>
            <person name="Theobald S."/>
            <person name="Kuo A."/>
            <person name="Bowyer P."/>
            <person name="Matsuda Y."/>
            <person name="Mondo S."/>
            <person name="Lyhne E.K."/>
            <person name="Kogle M.E."/>
            <person name="Clum A."/>
            <person name="Lipzen A."/>
            <person name="Salamov A."/>
            <person name="Ngan C.Y."/>
            <person name="Daum C."/>
            <person name="Chiniquy J."/>
            <person name="Barry K."/>
            <person name="LaButti K."/>
            <person name="Haridas S."/>
            <person name="Simmons B.A."/>
            <person name="Magnuson J.K."/>
            <person name="Mortensen U.H."/>
            <person name="Larsen T.O."/>
            <person name="Grigoriev I.V."/>
            <person name="Baker S.E."/>
            <person name="Andersen M.R."/>
        </authorList>
    </citation>
    <scope>NUCLEOTIDE SEQUENCE [LARGE SCALE GENOMIC DNA]</scope>
    <source>
        <strain evidence="2">IBT 16806</strain>
    </source>
</reference>
<dbReference type="Proteomes" id="UP000234474">
    <property type="component" value="Unassembled WGS sequence"/>
</dbReference>
<dbReference type="GeneID" id="36539730"/>